<dbReference type="RefSeq" id="WP_147667009.1">
    <property type="nucleotide sequence ID" value="NZ_CP120678.1"/>
</dbReference>
<dbReference type="GO" id="GO:0019867">
    <property type="term" value="C:outer membrane"/>
    <property type="evidence" value="ECO:0007669"/>
    <property type="project" value="InterPro"/>
</dbReference>
<evidence type="ECO:0000256" key="3">
    <source>
        <dbReference type="ARBA" id="ARBA00022729"/>
    </source>
</evidence>
<dbReference type="PANTHER" id="PTHR12815:SF47">
    <property type="entry name" value="TRANSLOCATION AND ASSEMBLY MODULE SUBUNIT TAMA"/>
    <property type="match status" value="1"/>
</dbReference>
<feature type="domain" description="POTRA" evidence="7">
    <location>
        <begin position="123"/>
        <end position="197"/>
    </location>
</feature>
<evidence type="ECO:0000256" key="4">
    <source>
        <dbReference type="ARBA" id="ARBA00023136"/>
    </source>
</evidence>
<dbReference type="PANTHER" id="PTHR12815">
    <property type="entry name" value="SORTING AND ASSEMBLY MACHINERY SAMM50 PROTEIN FAMILY MEMBER"/>
    <property type="match status" value="1"/>
</dbReference>
<feature type="signal peptide" evidence="6">
    <location>
        <begin position="1"/>
        <end position="23"/>
    </location>
</feature>
<dbReference type="AlphaFoldDB" id="A0A9Y2ESK3"/>
<dbReference type="Pfam" id="PF07244">
    <property type="entry name" value="POTRA"/>
    <property type="match status" value="3"/>
</dbReference>
<name>A0A9Y2ESK3_9FIRM</name>
<dbReference type="InterPro" id="IPR034746">
    <property type="entry name" value="POTRA"/>
</dbReference>
<evidence type="ECO:0000256" key="2">
    <source>
        <dbReference type="ARBA" id="ARBA00022692"/>
    </source>
</evidence>
<dbReference type="Pfam" id="PF01103">
    <property type="entry name" value="Omp85"/>
    <property type="match status" value="1"/>
</dbReference>
<sequence length="592" mass="66141">MKIKLNHRCILCALMLTTSFVTVNLPITFAESNPQVANEAPAPAANELIGKPVTSVIIQGVNSEDSVGLMELLNTKVGDSLTEEAVKNDMKALYDTGNFIDVSTDFVRVPEGVKVVYTAMENPILDRVVITGNVKFDESKILSFIKVEPGKTLNTKTLHENIRELEQAYREEGYIFSKVSNVDMSKDGVLTLSINEGILEGFAVKGNEKTKDYVITREMRLKPGEPFNAKDARRSMQRVYNLGFFDDVNMKINPGVEPNAVVLETDVVERRTGTFAIGGGYSQSDGLIGIIEVGDTNFRGTGDNAKIHWEFGGDADSYDNYEFSYTRPWIDKKETSAGIRIYDMTKEFDDYDNGGERVATYDKNYKGIDLFFSRPMSEYSTNSVTLRYRDDAYVEWVDGRHYDDATLYPNYLDDNFGNTRSIILGHVTDTRDNVYNPTDGARASLQAEFAGWLGGDFDYNKYTFEDRHYFKVGRNHVIATRGTIGLADGSMPESALFSVGGQSTLRGYEDRQFEGKYMLLGSVEYRFPVVNKIQAAVFTDFGGAWENKYDFSDMHASVGVGIQVETPIGPIRLDYGRGEDGGKTHFTFGGNF</sequence>
<feature type="chain" id="PRO_5040864781" evidence="6">
    <location>
        <begin position="24"/>
        <end position="592"/>
    </location>
</feature>
<dbReference type="EMBL" id="CP120678">
    <property type="protein sequence ID" value="WIW71028.1"/>
    <property type="molecule type" value="Genomic_DNA"/>
</dbReference>
<keyword evidence="9" id="KW-1185">Reference proteome</keyword>
<comment type="subcellular location">
    <subcellularLocation>
        <location evidence="1">Membrane</location>
    </subcellularLocation>
</comment>
<dbReference type="KEGG" id="sgbi:P3F81_01505"/>
<keyword evidence="2" id="KW-0812">Transmembrane</keyword>
<dbReference type="InterPro" id="IPR039910">
    <property type="entry name" value="D15-like"/>
</dbReference>
<proteinExistence type="predicted"/>
<dbReference type="PROSITE" id="PS51779">
    <property type="entry name" value="POTRA"/>
    <property type="match status" value="1"/>
</dbReference>
<evidence type="ECO:0000259" key="7">
    <source>
        <dbReference type="PROSITE" id="PS51779"/>
    </source>
</evidence>
<dbReference type="Gene3D" id="2.40.160.50">
    <property type="entry name" value="membrane protein fhac: a member of the omp85/tpsb transporter family"/>
    <property type="match status" value="1"/>
</dbReference>
<evidence type="ECO:0000256" key="1">
    <source>
        <dbReference type="ARBA" id="ARBA00004370"/>
    </source>
</evidence>
<evidence type="ECO:0000313" key="8">
    <source>
        <dbReference type="EMBL" id="WIW71028.1"/>
    </source>
</evidence>
<keyword evidence="3 6" id="KW-0732">Signal</keyword>
<keyword evidence="4" id="KW-0472">Membrane</keyword>
<gene>
    <name evidence="8" type="ORF">P3F81_01505</name>
</gene>
<evidence type="ECO:0000256" key="5">
    <source>
        <dbReference type="ARBA" id="ARBA00023237"/>
    </source>
</evidence>
<evidence type="ECO:0000313" key="9">
    <source>
        <dbReference type="Proteomes" id="UP001243623"/>
    </source>
</evidence>
<keyword evidence="5" id="KW-0998">Cell outer membrane</keyword>
<dbReference type="Proteomes" id="UP001243623">
    <property type="component" value="Chromosome"/>
</dbReference>
<organism evidence="8 9">
    <name type="scientific">Selenobaculum gibii</name>
    <dbReference type="NCBI Taxonomy" id="3054208"/>
    <lineage>
        <taxon>Bacteria</taxon>
        <taxon>Bacillati</taxon>
        <taxon>Bacillota</taxon>
        <taxon>Negativicutes</taxon>
        <taxon>Selenomonadales</taxon>
        <taxon>Selenomonadaceae</taxon>
        <taxon>Selenobaculum</taxon>
    </lineage>
</organism>
<evidence type="ECO:0000256" key="6">
    <source>
        <dbReference type="SAM" id="SignalP"/>
    </source>
</evidence>
<protein>
    <submittedName>
        <fullName evidence="8">BamA/TamA family outer membrane protein</fullName>
    </submittedName>
</protein>
<accession>A0A9Y2ESK3</accession>
<dbReference type="Gene3D" id="3.10.20.310">
    <property type="entry name" value="membrane protein fhac"/>
    <property type="match status" value="3"/>
</dbReference>
<dbReference type="InterPro" id="IPR010827">
    <property type="entry name" value="BamA/TamA_POTRA"/>
</dbReference>
<reference evidence="8" key="1">
    <citation type="submission" date="2023-03" db="EMBL/GenBank/DDBJ databases">
        <title>Selenobaculum gbiensis gen. nov. sp. nov., a new bacterium isolated from the gut microbiota of IBD patient.</title>
        <authorList>
            <person name="Yeo S."/>
            <person name="Park H."/>
            <person name="Huh C.S."/>
        </authorList>
    </citation>
    <scope>NUCLEOTIDE SEQUENCE</scope>
    <source>
        <strain evidence="8">ICN-92133</strain>
    </source>
</reference>
<dbReference type="InterPro" id="IPR000184">
    <property type="entry name" value="Bac_surfAg_D15"/>
</dbReference>